<comment type="caution">
    <text evidence="4">The sequence shown here is derived from an EMBL/GenBank/DDBJ whole genome shotgun (WGS) entry which is preliminary data.</text>
</comment>
<dbReference type="PROSITE" id="PS51900">
    <property type="entry name" value="CB"/>
    <property type="match status" value="1"/>
</dbReference>
<keyword evidence="1 2" id="KW-0238">DNA-binding</keyword>
<dbReference type="EMBL" id="JAMQJY010000001">
    <property type="protein sequence ID" value="MCM2675514.1"/>
    <property type="molecule type" value="Genomic_DNA"/>
</dbReference>
<gene>
    <name evidence="4" type="ORF">NDM98_08435</name>
</gene>
<evidence type="ECO:0000259" key="3">
    <source>
        <dbReference type="PROSITE" id="PS51900"/>
    </source>
</evidence>
<protein>
    <submittedName>
        <fullName evidence="4">N-terminal phage integrase SAM-like domain-containing protein</fullName>
    </submittedName>
</protein>
<dbReference type="Proteomes" id="UP001203665">
    <property type="component" value="Unassembled WGS sequence"/>
</dbReference>
<reference evidence="4" key="1">
    <citation type="submission" date="2022-06" db="EMBL/GenBank/DDBJ databases">
        <title>Alkalicoccobacillus porphyridii sp. nov., isolated from a marine red alga, Porphyridium purpureum and reclassification of Shouchella plakortidis and Shouchella gibsonii as Alkalicoccobacillus plakortidis comb. nov. and Alkalicoccobacillus gibsonii comb. nov.</title>
        <authorList>
            <person name="Kim K.H."/>
            <person name="Lee J.K."/>
            <person name="Han D.M."/>
            <person name="Baek J.H."/>
            <person name="Jeon C.O."/>
        </authorList>
    </citation>
    <scope>NUCLEOTIDE SEQUENCE</scope>
    <source>
        <strain evidence="4">DSM 19153</strain>
    </source>
</reference>
<dbReference type="InterPro" id="IPR044068">
    <property type="entry name" value="CB"/>
</dbReference>
<dbReference type="InterPro" id="IPR010998">
    <property type="entry name" value="Integrase_recombinase_N"/>
</dbReference>
<evidence type="ECO:0000313" key="5">
    <source>
        <dbReference type="Proteomes" id="UP001203665"/>
    </source>
</evidence>
<dbReference type="Gene3D" id="1.10.150.130">
    <property type="match status" value="1"/>
</dbReference>
<evidence type="ECO:0000313" key="4">
    <source>
        <dbReference type="EMBL" id="MCM2675514.1"/>
    </source>
</evidence>
<dbReference type="SUPFAM" id="SSF56349">
    <property type="entry name" value="DNA breaking-rejoining enzymes"/>
    <property type="match status" value="1"/>
</dbReference>
<keyword evidence="5" id="KW-1185">Reference proteome</keyword>
<dbReference type="InterPro" id="IPR011010">
    <property type="entry name" value="DNA_brk_join_enz"/>
</dbReference>
<organism evidence="4 5">
    <name type="scientific">Alkalicoccobacillus plakortidis</name>
    <dbReference type="NCBI Taxonomy" id="444060"/>
    <lineage>
        <taxon>Bacteria</taxon>
        <taxon>Bacillati</taxon>
        <taxon>Bacillota</taxon>
        <taxon>Bacilli</taxon>
        <taxon>Bacillales</taxon>
        <taxon>Bacillaceae</taxon>
        <taxon>Alkalicoccobacillus</taxon>
    </lineage>
</organism>
<dbReference type="Pfam" id="PF14659">
    <property type="entry name" value="Phage_int_SAM_3"/>
    <property type="match status" value="1"/>
</dbReference>
<sequence>MATFRKLKSGRWQARVSKEGKEFSIGTFKQKKEAEIEAGRVEERIFYGHTIKDKNILFEELALDWLNNHKKTELESSTYEQYEMAIRLHILPEFGRRKAMLIKRTDIKKWVNQYSEIKKPNGDLKYSYGTRIRYLSVLKSIFHYAVHEIELLEKSPSHQIISS</sequence>
<evidence type="ECO:0000256" key="1">
    <source>
        <dbReference type="ARBA" id="ARBA00023125"/>
    </source>
</evidence>
<dbReference type="InterPro" id="IPR004107">
    <property type="entry name" value="Integrase_SAM-like_N"/>
</dbReference>
<feature type="domain" description="Core-binding (CB)" evidence="3">
    <location>
        <begin position="56"/>
        <end position="146"/>
    </location>
</feature>
<proteinExistence type="predicted"/>
<dbReference type="RefSeq" id="WP_251606308.1">
    <property type="nucleotide sequence ID" value="NZ_JAMQJY010000001.1"/>
</dbReference>
<evidence type="ECO:0000256" key="2">
    <source>
        <dbReference type="PROSITE-ProRule" id="PRU01248"/>
    </source>
</evidence>
<name>A0ABT0XI04_9BACI</name>
<accession>A0ABT0XI04</accession>